<dbReference type="InterPro" id="IPR000182">
    <property type="entry name" value="GNAT_dom"/>
</dbReference>
<dbReference type="Proteomes" id="UP000009080">
    <property type="component" value="Chromosome"/>
</dbReference>
<reference evidence="2 3" key="1">
    <citation type="journal article" date="2009" name="PLoS ONE">
        <title>The complete genome of Teredinibacter turnerae T7901: an intracellular endosymbiont of marine wood-boring bivalves (shipworms).</title>
        <authorList>
            <person name="Yang J.C."/>
            <person name="Madupu R."/>
            <person name="Durkin A.S."/>
            <person name="Ekborg N.A."/>
            <person name="Pedamallu C.S."/>
            <person name="Hostetler J.B."/>
            <person name="Radune D."/>
            <person name="Toms B.S."/>
            <person name="Henrissat B."/>
            <person name="Coutinho P.M."/>
            <person name="Schwarz S."/>
            <person name="Field L."/>
            <person name="Trindade-Silva A.E."/>
            <person name="Soares C.A.G."/>
            <person name="Elshahawi S."/>
            <person name="Hanora A."/>
            <person name="Schmidt E.W."/>
            <person name="Haygood M.G."/>
            <person name="Posfai J."/>
            <person name="Benner J."/>
            <person name="Madinger C."/>
            <person name="Nove J."/>
            <person name="Anton B."/>
            <person name="Chaudhary K."/>
            <person name="Foster J."/>
            <person name="Holman A."/>
            <person name="Kumar S."/>
            <person name="Lessard P.A."/>
            <person name="Luyten Y.A."/>
            <person name="Slatko B."/>
            <person name="Wood N."/>
            <person name="Wu B."/>
            <person name="Teplitski M."/>
            <person name="Mougous J.D."/>
            <person name="Ward N."/>
            <person name="Eisen J.A."/>
            <person name="Badger J.H."/>
            <person name="Distel D.L."/>
        </authorList>
    </citation>
    <scope>NUCLEOTIDE SEQUENCE [LARGE SCALE GENOMIC DNA]</scope>
    <source>
        <strain evidence="3">ATCC 39867 / T7901</strain>
    </source>
</reference>
<gene>
    <name evidence="2" type="ordered locus">TERTU_3862</name>
</gene>
<evidence type="ECO:0000313" key="3">
    <source>
        <dbReference type="Proteomes" id="UP000009080"/>
    </source>
</evidence>
<protein>
    <submittedName>
        <fullName evidence="2">Hypothetical acetyltransferase</fullName>
    </submittedName>
</protein>
<dbReference type="HOGENOM" id="CLU_147461_0_0_6"/>
<dbReference type="eggNOG" id="COG3153">
    <property type="taxonomic scope" value="Bacteria"/>
</dbReference>
<name>C5BT11_TERTT</name>
<dbReference type="EMBL" id="CP001614">
    <property type="protein sequence ID" value="ACR12680.1"/>
    <property type="molecule type" value="Genomic_DNA"/>
</dbReference>
<keyword evidence="3" id="KW-1185">Reference proteome</keyword>
<organism evidence="2 3">
    <name type="scientific">Teredinibacter turnerae (strain ATCC 39867 / T7901)</name>
    <dbReference type="NCBI Taxonomy" id="377629"/>
    <lineage>
        <taxon>Bacteria</taxon>
        <taxon>Pseudomonadati</taxon>
        <taxon>Pseudomonadota</taxon>
        <taxon>Gammaproteobacteria</taxon>
        <taxon>Cellvibrionales</taxon>
        <taxon>Cellvibrionaceae</taxon>
        <taxon>Teredinibacter</taxon>
    </lineage>
</organism>
<dbReference type="CDD" id="cd04301">
    <property type="entry name" value="NAT_SF"/>
    <property type="match status" value="1"/>
</dbReference>
<dbReference type="Gene3D" id="3.40.630.30">
    <property type="match status" value="1"/>
</dbReference>
<dbReference type="OrthoDB" id="7678938at2"/>
<dbReference type="AlphaFoldDB" id="C5BT11"/>
<dbReference type="KEGG" id="ttu:TERTU_3862"/>
<dbReference type="InterPro" id="IPR016181">
    <property type="entry name" value="Acyl_CoA_acyltransferase"/>
</dbReference>
<evidence type="ECO:0000259" key="1">
    <source>
        <dbReference type="PROSITE" id="PS51186"/>
    </source>
</evidence>
<accession>C5BT11</accession>
<evidence type="ECO:0000313" key="2">
    <source>
        <dbReference type="EMBL" id="ACR12680.1"/>
    </source>
</evidence>
<dbReference type="GO" id="GO:0016747">
    <property type="term" value="F:acyltransferase activity, transferring groups other than amino-acyl groups"/>
    <property type="evidence" value="ECO:0007669"/>
    <property type="project" value="InterPro"/>
</dbReference>
<proteinExistence type="predicted"/>
<dbReference type="RefSeq" id="WP_015818792.1">
    <property type="nucleotide sequence ID" value="NC_012997.1"/>
</dbReference>
<dbReference type="SUPFAM" id="SSF55729">
    <property type="entry name" value="Acyl-CoA N-acyltransferases (Nat)"/>
    <property type="match status" value="1"/>
</dbReference>
<dbReference type="PROSITE" id="PS51186">
    <property type="entry name" value="GNAT"/>
    <property type="match status" value="1"/>
</dbReference>
<feature type="domain" description="N-acetyltransferase" evidence="1">
    <location>
        <begin position="1"/>
        <end position="131"/>
    </location>
</feature>
<dbReference type="Pfam" id="PF00583">
    <property type="entry name" value="Acetyltransf_1"/>
    <property type="match status" value="1"/>
</dbReference>
<sequence length="131" mass="14660">MQIVTAKPESQLAADLFLLLKNEWPEFEDFKQEKFGLRIPDPIVCLIEGTVIGGLSFTGFENPMNHETAIWINAVFVSPKFRRLDIASSLIEKSHGEAPELFALTDIPELYTQLGWTLVSTGKSGTIVRHT</sequence>